<evidence type="ECO:0000313" key="1">
    <source>
        <dbReference type="Proteomes" id="UP000035680"/>
    </source>
</evidence>
<dbReference type="STRING" id="75913.A0A0K0FRH0"/>
<proteinExistence type="predicted"/>
<organism evidence="1 2">
    <name type="scientific">Strongyloides venezuelensis</name>
    <name type="common">Threadworm</name>
    <dbReference type="NCBI Taxonomy" id="75913"/>
    <lineage>
        <taxon>Eukaryota</taxon>
        <taxon>Metazoa</taxon>
        <taxon>Ecdysozoa</taxon>
        <taxon>Nematoda</taxon>
        <taxon>Chromadorea</taxon>
        <taxon>Rhabditida</taxon>
        <taxon>Tylenchina</taxon>
        <taxon>Panagrolaimomorpha</taxon>
        <taxon>Strongyloidoidea</taxon>
        <taxon>Strongyloididae</taxon>
        <taxon>Strongyloides</taxon>
    </lineage>
</organism>
<dbReference type="AlphaFoldDB" id="A0A0K0FRH0"/>
<evidence type="ECO:0000313" key="2">
    <source>
        <dbReference type="WBParaSite" id="SVE_1250000.1"/>
    </source>
</evidence>
<sequence length="209" mass="24316">MARKYSVKSKSCRWSLQIFFNILDLARINAWVLYKQVTGEEISRQEFLFQLAVELAAEYQNSREKEDKPKTLINISSGSRIRKTCEVRYCTEMVRGHTNEITFNVRQPPTEAMNNTKSAMSNETSSQFTSNALQNNMRSSGRMTYEPLLYSFKIEFRNNFGRDYIAIDRPCDVILEEGRKNAKYYNYLDEIDNEIIVTGAVDVSKSYKT</sequence>
<keyword evidence="1" id="KW-1185">Reference proteome</keyword>
<reference evidence="1" key="1">
    <citation type="submission" date="2014-07" db="EMBL/GenBank/DDBJ databases">
        <authorList>
            <person name="Martin A.A"/>
            <person name="De Silva N."/>
        </authorList>
    </citation>
    <scope>NUCLEOTIDE SEQUENCE</scope>
</reference>
<accession>A0A0K0FRH0</accession>
<dbReference type="Proteomes" id="UP000035680">
    <property type="component" value="Unassembled WGS sequence"/>
</dbReference>
<reference evidence="2" key="2">
    <citation type="submission" date="2015-08" db="UniProtKB">
        <authorList>
            <consortium name="WormBaseParasite"/>
        </authorList>
    </citation>
    <scope>IDENTIFICATION</scope>
</reference>
<dbReference type="WBParaSite" id="SVE_1250000.1">
    <property type="protein sequence ID" value="SVE_1250000.1"/>
    <property type="gene ID" value="SVE_1250000"/>
</dbReference>
<name>A0A0K0FRH0_STRVS</name>
<protein>
    <submittedName>
        <fullName evidence="2">Probable ATP-dependent RNA helicase DDX46 (inferred by orthology to a zebrafish protein)</fullName>
    </submittedName>
</protein>